<dbReference type="SUPFAM" id="SSF53850">
    <property type="entry name" value="Periplasmic binding protein-like II"/>
    <property type="match status" value="1"/>
</dbReference>
<comment type="caution">
    <text evidence="6">The sequence shown here is derived from an EMBL/GenBank/DDBJ whole genome shotgun (WGS) entry which is preliminary data.</text>
</comment>
<feature type="signal peptide" evidence="4">
    <location>
        <begin position="1"/>
        <end position="28"/>
    </location>
</feature>
<dbReference type="Pfam" id="PF09084">
    <property type="entry name" value="NMT1"/>
    <property type="match status" value="1"/>
</dbReference>
<dbReference type="AlphaFoldDB" id="A0A162L374"/>
<dbReference type="Gene3D" id="3.40.190.10">
    <property type="entry name" value="Periplasmic binding protein-like II"/>
    <property type="match status" value="2"/>
</dbReference>
<feature type="chain" id="PRO_5007836832" evidence="4">
    <location>
        <begin position="29"/>
        <end position="327"/>
    </location>
</feature>
<evidence type="ECO:0000256" key="3">
    <source>
        <dbReference type="ARBA" id="ARBA00022729"/>
    </source>
</evidence>
<gene>
    <name evidence="6" type="ORF">AUP44_27230</name>
</gene>
<evidence type="ECO:0000256" key="1">
    <source>
        <dbReference type="ARBA" id="ARBA00004418"/>
    </source>
</evidence>
<reference evidence="6 7" key="1">
    <citation type="submission" date="2015-12" db="EMBL/GenBank/DDBJ databases">
        <title>Genome sequence of Tistrella mobilis MCCC 1A02139.</title>
        <authorList>
            <person name="Lu L."/>
            <person name="Lai Q."/>
            <person name="Shao Z."/>
            <person name="Qian P."/>
        </authorList>
    </citation>
    <scope>NUCLEOTIDE SEQUENCE [LARGE SCALE GENOMIC DNA]</scope>
    <source>
        <strain evidence="6 7">MCCC 1A02139</strain>
    </source>
</reference>
<comment type="subcellular location">
    <subcellularLocation>
        <location evidence="1">Periplasm</location>
    </subcellularLocation>
</comment>
<proteinExistence type="inferred from homology"/>
<dbReference type="InterPro" id="IPR015168">
    <property type="entry name" value="SsuA/THI5"/>
</dbReference>
<evidence type="ECO:0000256" key="4">
    <source>
        <dbReference type="SAM" id="SignalP"/>
    </source>
</evidence>
<feature type="domain" description="Solute-binding protein family 3/N-terminal" evidence="5">
    <location>
        <begin position="35"/>
        <end position="239"/>
    </location>
</feature>
<dbReference type="CDD" id="cd13563">
    <property type="entry name" value="PBP2_SsuA_like_6"/>
    <property type="match status" value="1"/>
</dbReference>
<name>A0A162L374_9PROT</name>
<dbReference type="InterPro" id="IPR001638">
    <property type="entry name" value="Solute-binding_3/MltF_N"/>
</dbReference>
<comment type="similarity">
    <text evidence="2">Belongs to the bacterial solute-binding protein SsuA/TauA family.</text>
</comment>
<evidence type="ECO:0000313" key="6">
    <source>
        <dbReference type="EMBL" id="KYO53040.1"/>
    </source>
</evidence>
<protein>
    <submittedName>
        <fullName evidence="6">Taurine ABC transporter substrate-binding protein</fullName>
    </submittedName>
</protein>
<dbReference type="PANTHER" id="PTHR30024:SF47">
    <property type="entry name" value="TAURINE-BINDING PERIPLASMIC PROTEIN"/>
    <property type="match status" value="1"/>
</dbReference>
<keyword evidence="3 4" id="KW-0732">Signal</keyword>
<dbReference type="GO" id="GO:0042597">
    <property type="term" value="C:periplasmic space"/>
    <property type="evidence" value="ECO:0007669"/>
    <property type="project" value="UniProtKB-SubCell"/>
</dbReference>
<dbReference type="SMART" id="SM00062">
    <property type="entry name" value="PBPb"/>
    <property type="match status" value="1"/>
</dbReference>
<dbReference type="PANTHER" id="PTHR30024">
    <property type="entry name" value="ALIPHATIC SULFONATES-BINDING PROTEIN-RELATED"/>
    <property type="match status" value="1"/>
</dbReference>
<evidence type="ECO:0000256" key="2">
    <source>
        <dbReference type="ARBA" id="ARBA00010742"/>
    </source>
</evidence>
<evidence type="ECO:0000259" key="5">
    <source>
        <dbReference type="SMART" id="SM00062"/>
    </source>
</evidence>
<organism evidence="6 7">
    <name type="scientific">Tistrella mobilis</name>
    <dbReference type="NCBI Taxonomy" id="171437"/>
    <lineage>
        <taxon>Bacteria</taxon>
        <taxon>Pseudomonadati</taxon>
        <taxon>Pseudomonadota</taxon>
        <taxon>Alphaproteobacteria</taxon>
        <taxon>Geminicoccales</taxon>
        <taxon>Geminicoccaceae</taxon>
        <taxon>Tistrella</taxon>
    </lineage>
</organism>
<accession>A0A162L374</accession>
<dbReference type="OrthoDB" id="7374754at2"/>
<dbReference type="EMBL" id="LPZR01000129">
    <property type="protein sequence ID" value="KYO53040.1"/>
    <property type="molecule type" value="Genomic_DNA"/>
</dbReference>
<evidence type="ECO:0000313" key="7">
    <source>
        <dbReference type="Proteomes" id="UP000075787"/>
    </source>
</evidence>
<dbReference type="Proteomes" id="UP000075787">
    <property type="component" value="Unassembled WGS sequence"/>
</dbReference>
<sequence length="327" mass="34392">MPMRIRSRLGAAALGLALVFGAGAPAGAAEKLKLALSTWVGYGPLFIARDQGFFAKEGLEVDLVMMEDVKTRMPALAAGRVDAAVTTIDTVLGFSTAERPLTYLFAIDDSRGGDGIVARREITSVAGLKGRTVAYTEGSVSQFFLSVLLKDAGLTLADIDSRNMTAGDAGAAFVAGRVDAAVTWEPWLSRGKATPHGAVLVDSASRPGLITDVMVTTVPTLEARRPALQALYRAWSAAVDWQKTHEAEADRIMAKGVGGWLEDPAVFAETRAGIAFYDAGMNRRFMDPANPDGILATITMAKSLGEAAGLFKAAAEPARMIATGVVD</sequence>